<evidence type="ECO:0000256" key="8">
    <source>
        <dbReference type="RuleBase" id="RU003346"/>
    </source>
</evidence>
<dbReference type="Gene3D" id="1.20.1250.20">
    <property type="entry name" value="MFS general substrate transporter like domains"/>
    <property type="match status" value="1"/>
</dbReference>
<evidence type="ECO:0000313" key="12">
    <source>
        <dbReference type="Proteomes" id="UP000664293"/>
    </source>
</evidence>
<evidence type="ECO:0000256" key="2">
    <source>
        <dbReference type="ARBA" id="ARBA00010992"/>
    </source>
</evidence>
<accession>A0ABS3E9U4</accession>
<protein>
    <submittedName>
        <fullName evidence="11">Sugar porter family MFS transporter</fullName>
    </submittedName>
</protein>
<dbReference type="Proteomes" id="UP000664293">
    <property type="component" value="Unassembled WGS sequence"/>
</dbReference>
<dbReference type="PANTHER" id="PTHR48023">
    <property type="entry name" value="D-XYLOSE-PROTON SYMPORTER-LIKE 2"/>
    <property type="match status" value="1"/>
</dbReference>
<dbReference type="Pfam" id="PF00083">
    <property type="entry name" value="Sugar_tr"/>
    <property type="match status" value="1"/>
</dbReference>
<evidence type="ECO:0000256" key="9">
    <source>
        <dbReference type="SAM" id="Phobius"/>
    </source>
</evidence>
<dbReference type="InterPro" id="IPR036259">
    <property type="entry name" value="MFS_trans_sf"/>
</dbReference>
<evidence type="ECO:0000256" key="7">
    <source>
        <dbReference type="ARBA" id="ARBA00023136"/>
    </source>
</evidence>
<comment type="similarity">
    <text evidence="2 8">Belongs to the major facilitator superfamily. Sugar transporter (TC 2.A.1.1) family.</text>
</comment>
<dbReference type="PRINTS" id="PR00171">
    <property type="entry name" value="SUGRTRNSPORT"/>
</dbReference>
<dbReference type="InterPro" id="IPR005828">
    <property type="entry name" value="MFS_sugar_transport-like"/>
</dbReference>
<keyword evidence="4" id="KW-1003">Cell membrane</keyword>
<feature type="transmembrane region" description="Helical" evidence="9">
    <location>
        <begin position="280"/>
        <end position="305"/>
    </location>
</feature>
<evidence type="ECO:0000256" key="4">
    <source>
        <dbReference type="ARBA" id="ARBA00022475"/>
    </source>
</evidence>
<dbReference type="InterPro" id="IPR047984">
    <property type="entry name" value="XylE-like"/>
</dbReference>
<proteinExistence type="inferred from homology"/>
<keyword evidence="3 8" id="KW-0813">Transport</keyword>
<keyword evidence="7 9" id="KW-0472">Membrane</keyword>
<dbReference type="InterPro" id="IPR050820">
    <property type="entry name" value="MFS_Sugar_Transporter"/>
</dbReference>
<feature type="transmembrane region" description="Helical" evidence="9">
    <location>
        <begin position="346"/>
        <end position="367"/>
    </location>
</feature>
<reference evidence="11 12" key="1">
    <citation type="submission" date="2020-12" db="EMBL/GenBank/DDBJ databases">
        <title>Oil enriched cultivation method for isolating marine PHA-producing bacteria.</title>
        <authorList>
            <person name="Zheng W."/>
            <person name="Yu S."/>
            <person name="Huang Y."/>
        </authorList>
    </citation>
    <scope>NUCLEOTIDE SEQUENCE [LARGE SCALE GENOMIC DNA]</scope>
    <source>
        <strain evidence="11 12">SN0-2</strain>
    </source>
</reference>
<evidence type="ECO:0000256" key="6">
    <source>
        <dbReference type="ARBA" id="ARBA00022989"/>
    </source>
</evidence>
<dbReference type="InterPro" id="IPR005829">
    <property type="entry name" value="Sugar_transporter_CS"/>
</dbReference>
<dbReference type="InterPro" id="IPR020846">
    <property type="entry name" value="MFS_dom"/>
</dbReference>
<dbReference type="RefSeq" id="WP_207003303.1">
    <property type="nucleotide sequence ID" value="NZ_JAEKJR010000002.1"/>
</dbReference>
<evidence type="ECO:0000256" key="3">
    <source>
        <dbReference type="ARBA" id="ARBA00022448"/>
    </source>
</evidence>
<sequence length="485" mass="51690">MQAYENSIQSDLEAIQGHQDAPPLSYIVLICGVATLGGFLFGFDSGVINGTVTGLQQAFNSNTAGTGFNVASMLLGCAFGAFFAGRLADLWGRKTLLLISAVLFMVSAWGSGIAASSPEFVFYRVLGGLAVGAASVMSPAYISEIAPAAIRGRLTTINQIAIISGLFAAFVSNYWLANTAGSAVNEWWMGYNAWRWMFWIEIAPAALFFLALLLIPESPRYLVLSKQTSRATEVLRKLYGEAAVAGKLESIRNSVAGDHRPRMADLLEAAGSRVGKVRKIVWVGIGLATFQQLVGINVVFYYGAVLWQAVGFSESDALMINIISGGVSIAACLITMTLIDKIGRKPLLLVGSIGMAATLGLVAFAFANSNLDANGNLQLSQSMGLLALIAANAYVFFFNGSWGPAMWTMLGEMFPNQIRGSGLAVSGLAQWVANFGITMTFPIMLTGIGLAGAYGIYTLFALLSVAFVLYMVHETKGMELEEMRG</sequence>
<feature type="transmembrane region" description="Helical" evidence="9">
    <location>
        <begin position="196"/>
        <end position="215"/>
    </location>
</feature>
<comment type="caution">
    <text evidence="11">The sequence shown here is derived from an EMBL/GenBank/DDBJ whole genome shotgun (WGS) entry which is preliminary data.</text>
</comment>
<name>A0ABS3E9U4_9GAMM</name>
<feature type="transmembrane region" description="Helical" evidence="9">
    <location>
        <begin position="96"/>
        <end position="115"/>
    </location>
</feature>
<feature type="transmembrane region" description="Helical" evidence="9">
    <location>
        <begin position="451"/>
        <end position="472"/>
    </location>
</feature>
<feature type="transmembrane region" description="Helical" evidence="9">
    <location>
        <begin position="154"/>
        <end position="176"/>
    </location>
</feature>
<evidence type="ECO:0000256" key="1">
    <source>
        <dbReference type="ARBA" id="ARBA00004651"/>
    </source>
</evidence>
<dbReference type="PROSITE" id="PS00216">
    <property type="entry name" value="SUGAR_TRANSPORT_1"/>
    <property type="match status" value="2"/>
</dbReference>
<organism evidence="11 12">
    <name type="scientific">Microbulbifer salipaludis</name>
    <dbReference type="NCBI Taxonomy" id="187980"/>
    <lineage>
        <taxon>Bacteria</taxon>
        <taxon>Pseudomonadati</taxon>
        <taxon>Pseudomonadota</taxon>
        <taxon>Gammaproteobacteria</taxon>
        <taxon>Cellvibrionales</taxon>
        <taxon>Microbulbiferaceae</taxon>
        <taxon>Microbulbifer</taxon>
    </lineage>
</organism>
<keyword evidence="12" id="KW-1185">Reference proteome</keyword>
<dbReference type="InterPro" id="IPR003663">
    <property type="entry name" value="Sugar/inositol_transpt"/>
</dbReference>
<dbReference type="CDD" id="cd17359">
    <property type="entry name" value="MFS_XylE_like"/>
    <property type="match status" value="1"/>
</dbReference>
<keyword evidence="5 9" id="KW-0812">Transmembrane</keyword>
<dbReference type="NCBIfam" id="TIGR00879">
    <property type="entry name" value="SP"/>
    <property type="match status" value="1"/>
</dbReference>
<feature type="transmembrane region" description="Helical" evidence="9">
    <location>
        <begin position="63"/>
        <end position="84"/>
    </location>
</feature>
<feature type="transmembrane region" description="Helical" evidence="9">
    <location>
        <begin position="423"/>
        <end position="445"/>
    </location>
</feature>
<keyword evidence="6 9" id="KW-1133">Transmembrane helix</keyword>
<feature type="transmembrane region" description="Helical" evidence="9">
    <location>
        <begin position="379"/>
        <end position="402"/>
    </location>
</feature>
<evidence type="ECO:0000256" key="5">
    <source>
        <dbReference type="ARBA" id="ARBA00022692"/>
    </source>
</evidence>
<dbReference type="EMBL" id="JAEKJR010000002">
    <property type="protein sequence ID" value="MBN8432054.1"/>
    <property type="molecule type" value="Genomic_DNA"/>
</dbReference>
<feature type="transmembrane region" description="Helical" evidence="9">
    <location>
        <begin position="121"/>
        <end position="142"/>
    </location>
</feature>
<comment type="subcellular location">
    <subcellularLocation>
        <location evidence="1">Cell membrane</location>
        <topology evidence="1">Multi-pass membrane protein</topology>
    </subcellularLocation>
</comment>
<dbReference type="PROSITE" id="PS00217">
    <property type="entry name" value="SUGAR_TRANSPORT_2"/>
    <property type="match status" value="1"/>
</dbReference>
<dbReference type="SUPFAM" id="SSF103473">
    <property type="entry name" value="MFS general substrate transporter"/>
    <property type="match status" value="1"/>
</dbReference>
<evidence type="ECO:0000313" key="11">
    <source>
        <dbReference type="EMBL" id="MBN8432054.1"/>
    </source>
</evidence>
<evidence type="ECO:0000259" key="10">
    <source>
        <dbReference type="PROSITE" id="PS50850"/>
    </source>
</evidence>
<dbReference type="PROSITE" id="PS50850">
    <property type="entry name" value="MFS"/>
    <property type="match status" value="1"/>
</dbReference>
<dbReference type="PANTHER" id="PTHR48023:SF4">
    <property type="entry name" value="D-XYLOSE-PROTON SYMPORTER-LIKE 2"/>
    <property type="match status" value="1"/>
</dbReference>
<gene>
    <name evidence="11" type="ORF">JF535_14470</name>
</gene>
<feature type="transmembrane region" description="Helical" evidence="9">
    <location>
        <begin position="317"/>
        <end position="339"/>
    </location>
</feature>
<feature type="domain" description="Major facilitator superfamily (MFS) profile" evidence="10">
    <location>
        <begin position="30"/>
        <end position="476"/>
    </location>
</feature>
<feature type="transmembrane region" description="Helical" evidence="9">
    <location>
        <begin position="24"/>
        <end position="43"/>
    </location>
</feature>